<name>A0A9W6UX19_9ACTN</name>
<gene>
    <name evidence="2" type="ORF">Arub01_30610</name>
</gene>
<feature type="region of interest" description="Disordered" evidence="1">
    <location>
        <begin position="73"/>
        <end position="166"/>
    </location>
</feature>
<dbReference type="EMBL" id="BSRZ01000006">
    <property type="protein sequence ID" value="GLW64817.1"/>
    <property type="molecule type" value="Genomic_DNA"/>
</dbReference>
<sequence>MTAAVAEWRLAELRAAFPEALIWYGSYTGSLWAYVRERTGAARLVEAATPEEMAHLLYTARLWGTLRQSVAAGPEVPKSGQDGAWSSMPDACRVQGDGVQRPSALAGRRPPTRNQRGPSMQGGPAASGPSGRRPPEPGASSRWRTTASHSVARPVAAAPGGRRAVRRRRGAWLRRLLGGPDAAQAR</sequence>
<evidence type="ECO:0000313" key="3">
    <source>
        <dbReference type="Proteomes" id="UP001165124"/>
    </source>
</evidence>
<comment type="caution">
    <text evidence="2">The sequence shown here is derived from an EMBL/GenBank/DDBJ whole genome shotgun (WGS) entry which is preliminary data.</text>
</comment>
<accession>A0A9W6UX19</accession>
<organism evidence="2 3">
    <name type="scientific">Actinomadura rubrobrunea</name>
    <dbReference type="NCBI Taxonomy" id="115335"/>
    <lineage>
        <taxon>Bacteria</taxon>
        <taxon>Bacillati</taxon>
        <taxon>Actinomycetota</taxon>
        <taxon>Actinomycetes</taxon>
        <taxon>Streptosporangiales</taxon>
        <taxon>Thermomonosporaceae</taxon>
        <taxon>Actinomadura</taxon>
    </lineage>
</organism>
<evidence type="ECO:0000256" key="1">
    <source>
        <dbReference type="SAM" id="MobiDB-lite"/>
    </source>
</evidence>
<protein>
    <submittedName>
        <fullName evidence="2">Uncharacterized protein</fullName>
    </submittedName>
</protein>
<evidence type="ECO:0000313" key="2">
    <source>
        <dbReference type="EMBL" id="GLW64817.1"/>
    </source>
</evidence>
<dbReference type="Proteomes" id="UP001165124">
    <property type="component" value="Unassembled WGS sequence"/>
</dbReference>
<dbReference type="AlphaFoldDB" id="A0A9W6UX19"/>
<feature type="compositionally biased region" description="Low complexity" evidence="1">
    <location>
        <begin position="151"/>
        <end position="162"/>
    </location>
</feature>
<reference evidence="2" key="1">
    <citation type="submission" date="2023-02" db="EMBL/GenBank/DDBJ databases">
        <title>Actinomadura rubrobrunea NBRC 14622.</title>
        <authorList>
            <person name="Ichikawa N."/>
            <person name="Sato H."/>
            <person name="Tonouchi N."/>
        </authorList>
    </citation>
    <scope>NUCLEOTIDE SEQUENCE</scope>
    <source>
        <strain evidence="2">NBRC 14622</strain>
    </source>
</reference>
<proteinExistence type="predicted"/>
<keyword evidence="3" id="KW-1185">Reference proteome</keyword>